<proteinExistence type="predicted"/>
<evidence type="ECO:0000256" key="1">
    <source>
        <dbReference type="SAM" id="Phobius"/>
    </source>
</evidence>
<gene>
    <name evidence="2" type="ORF">Q2T52_12410</name>
</gene>
<evidence type="ECO:0000313" key="3">
    <source>
        <dbReference type="Proteomes" id="UP001169006"/>
    </source>
</evidence>
<dbReference type="Pfam" id="PF05940">
    <property type="entry name" value="NnrS"/>
    <property type="match status" value="1"/>
</dbReference>
<keyword evidence="1" id="KW-0472">Membrane</keyword>
<feature type="transmembrane region" description="Helical" evidence="1">
    <location>
        <begin position="166"/>
        <end position="184"/>
    </location>
</feature>
<feature type="transmembrane region" description="Helical" evidence="1">
    <location>
        <begin position="51"/>
        <end position="69"/>
    </location>
</feature>
<comment type="caution">
    <text evidence="2">The sequence shown here is derived from an EMBL/GenBank/DDBJ whole genome shotgun (WGS) entry which is preliminary data.</text>
</comment>
<feature type="transmembrane region" description="Helical" evidence="1">
    <location>
        <begin position="286"/>
        <end position="305"/>
    </location>
</feature>
<feature type="transmembrane region" description="Helical" evidence="1">
    <location>
        <begin position="326"/>
        <end position="344"/>
    </location>
</feature>
<keyword evidence="3" id="KW-1185">Reference proteome</keyword>
<protein>
    <submittedName>
        <fullName evidence="2">NnrS family protein</fullName>
    </submittedName>
</protein>
<dbReference type="Proteomes" id="UP001169006">
    <property type="component" value="Unassembled WGS sequence"/>
</dbReference>
<keyword evidence="1" id="KW-1133">Transmembrane helix</keyword>
<feature type="transmembrane region" description="Helical" evidence="1">
    <location>
        <begin position="350"/>
        <end position="368"/>
    </location>
</feature>
<feature type="transmembrane region" description="Helical" evidence="1">
    <location>
        <begin position="258"/>
        <end position="280"/>
    </location>
</feature>
<sequence>MILFSYGFRPFFLGAAAFAFAAMILWLAALFHGLPTGGDYGSRAWHGHEMLFGFASAVLAGFLLTAVPNWTGRLPVSGPPLLYLFLLWCVGRVVMVAIPLVGAVPAAVLDSLFLPALLTICLREIIAGRKWKDLKVAAGLGALTLANLCFHVETLRTGGADTSTRLALAAYTTLIIIVGGRILPSFTRNWLAKTGRTDFPTAYNRFDVIVILASVPALASWVLAPASMATAGLGLLAAFLQAGRLYRWRGWTTMGEPILAVLHLAYAFVILGFFAIAATAVNLMEAISALHLMAIGTVSTMMLAVMTRATRGHTGRELNASRLTCLGYLALFACAIVRPLAGWLPDHAPMIYELAGLLWLLTNIAYLIEYGPMLATRRRSPL</sequence>
<feature type="transmembrane region" description="Helical" evidence="1">
    <location>
        <begin position="81"/>
        <end position="98"/>
    </location>
</feature>
<organism evidence="2 3">
    <name type="scientific">Rhizobium oryzicola</name>
    <dbReference type="NCBI Taxonomy" id="1232668"/>
    <lineage>
        <taxon>Bacteria</taxon>
        <taxon>Pseudomonadati</taxon>
        <taxon>Pseudomonadota</taxon>
        <taxon>Alphaproteobacteria</taxon>
        <taxon>Hyphomicrobiales</taxon>
        <taxon>Rhizobiaceae</taxon>
        <taxon>Rhizobium/Agrobacterium group</taxon>
        <taxon>Rhizobium</taxon>
    </lineage>
</organism>
<dbReference type="InterPro" id="IPR010266">
    <property type="entry name" value="NnrS"/>
</dbReference>
<dbReference type="EMBL" id="JAUKWQ010000003">
    <property type="protein sequence ID" value="MDO1582886.1"/>
    <property type="molecule type" value="Genomic_DNA"/>
</dbReference>
<reference evidence="2" key="2">
    <citation type="submission" date="2023-07" db="EMBL/GenBank/DDBJ databases">
        <authorList>
            <person name="Sun H."/>
        </authorList>
    </citation>
    <scope>NUCLEOTIDE SEQUENCE</scope>
    <source>
        <strain evidence="2">05753</strain>
    </source>
</reference>
<reference evidence="2" key="1">
    <citation type="journal article" date="2015" name="Int. J. Syst. Evol. Microbiol.">
        <title>Rhizobium oryzicola sp. nov., potential plant-growth-promoting endophytic bacteria isolated from rice roots.</title>
        <authorList>
            <person name="Zhang X.X."/>
            <person name="Gao J.S."/>
            <person name="Cao Y.H."/>
            <person name="Sheirdil R.A."/>
            <person name="Wang X.C."/>
            <person name="Zhang L."/>
        </authorList>
    </citation>
    <scope>NUCLEOTIDE SEQUENCE</scope>
    <source>
        <strain evidence="2">05753</strain>
    </source>
</reference>
<feature type="transmembrane region" description="Helical" evidence="1">
    <location>
        <begin position="12"/>
        <end position="31"/>
    </location>
</feature>
<dbReference type="RefSeq" id="WP_302077050.1">
    <property type="nucleotide sequence ID" value="NZ_JAUKWQ010000003.1"/>
</dbReference>
<keyword evidence="1" id="KW-0812">Transmembrane</keyword>
<evidence type="ECO:0000313" key="2">
    <source>
        <dbReference type="EMBL" id="MDO1582886.1"/>
    </source>
</evidence>
<feature type="transmembrane region" description="Helical" evidence="1">
    <location>
        <begin position="104"/>
        <end position="122"/>
    </location>
</feature>
<name>A0ABT8SX11_9HYPH</name>
<accession>A0ABT8SX11</accession>